<evidence type="ECO:0000256" key="1">
    <source>
        <dbReference type="ARBA" id="ARBA00022741"/>
    </source>
</evidence>
<organism evidence="5 6">
    <name type="scientific">Clavelina lepadiformis</name>
    <name type="common">Light-bulb sea squirt</name>
    <name type="synonym">Ascidia lepadiformis</name>
    <dbReference type="NCBI Taxonomy" id="159417"/>
    <lineage>
        <taxon>Eukaryota</taxon>
        <taxon>Metazoa</taxon>
        <taxon>Chordata</taxon>
        <taxon>Tunicata</taxon>
        <taxon>Ascidiacea</taxon>
        <taxon>Aplousobranchia</taxon>
        <taxon>Clavelinidae</taxon>
        <taxon>Clavelina</taxon>
    </lineage>
</organism>
<keyword evidence="6" id="KW-1185">Reference proteome</keyword>
<keyword evidence="1" id="KW-0547">Nucleotide-binding</keyword>
<dbReference type="PANTHER" id="PTHR10751">
    <property type="entry name" value="GUANYLATE BINDING PROTEIN"/>
    <property type="match status" value="1"/>
</dbReference>
<evidence type="ECO:0000259" key="4">
    <source>
        <dbReference type="PROSITE" id="PS51715"/>
    </source>
</evidence>
<accession>A0ABP0H3M1</accession>
<dbReference type="EMBL" id="CAWYQH010000174">
    <property type="protein sequence ID" value="CAK8698143.1"/>
    <property type="molecule type" value="Genomic_DNA"/>
</dbReference>
<dbReference type="InterPro" id="IPR027417">
    <property type="entry name" value="P-loop_NTPase"/>
</dbReference>
<sequence length="678" mass="76996">MEASNKATDYLPNLGGELLQQIPLTSNPINKKHACWQILKPVSDGFELNEEALFHVFCHPDVIDNPVMIISVAGAMREGKSFLLNLFLMYLESGMSKDWLSNEEKVIPQKFEWKAGVERTTLGVYLWNKPYFITSAGGTKITVLLMDTQGAFDRDGNQLSNDIFAFSTLLSSVQIYNIHHHINENHLQPLSVFSLYAAEKSKLSGRKLDVAPFQKLLFVVRDWQANNPKFSFGIKGGKKYVTENILAVKPGEKKDVIVVRKGIQSAFQNIDCCLLPYPGDCVAGNSEDVDETSVQVKDMPPSFRQVITELVSHLFHPKSGVIKTFNGEEIKGKDFINLASKLCEVLNDKTLSQPHATIQAEITVKAQNVCASLLREYHIQMEKNLKTCISKKQLKSLHDAVKRVVLGKFQKKLAAEDKAIVDLYNQQLDEELENSFPSYWHKCHMIQRKLRQNFKKVQQEAFNAYKANIEKGASKSESQTLAVSYLLANVPKVEQLCKEYQDKLIKQITNLSAPRKTLMGMFKEIAEDCVTTYKNDMRLLKVCEKNMFRTKILIELLYTDFLQSSINAEDDLTELHLTYKRRALDNFKEKSKQNIKTSDIIIMKTPIDEQEIELASAIDQEFAIIKNKKPDSDNCSIPDTDNDNADHEVSTTMFVQNNVLVAKTLTYLFQIQTGKHNT</sequence>
<dbReference type="SUPFAM" id="SSF52540">
    <property type="entry name" value="P-loop containing nucleoside triphosphate hydrolases"/>
    <property type="match status" value="1"/>
</dbReference>
<dbReference type="Proteomes" id="UP001642483">
    <property type="component" value="Unassembled WGS sequence"/>
</dbReference>
<dbReference type="Gene3D" id="1.20.58.420">
    <property type="entry name" value="AHSP"/>
    <property type="match status" value="1"/>
</dbReference>
<protein>
    <recommendedName>
        <fullName evidence="4">GB1/RHD3-type G domain-containing protein</fullName>
    </recommendedName>
</protein>
<evidence type="ECO:0000256" key="2">
    <source>
        <dbReference type="ARBA" id="ARBA00023134"/>
    </source>
</evidence>
<feature type="domain" description="GB1/RHD3-type G" evidence="4">
    <location>
        <begin position="64"/>
        <end position="319"/>
    </location>
</feature>
<dbReference type="Gene3D" id="3.40.50.300">
    <property type="entry name" value="P-loop containing nucleotide triphosphate hydrolases"/>
    <property type="match status" value="1"/>
</dbReference>
<dbReference type="Pfam" id="PF02263">
    <property type="entry name" value="GBP"/>
    <property type="match status" value="1"/>
</dbReference>
<reference evidence="5 6" key="1">
    <citation type="submission" date="2024-02" db="EMBL/GenBank/DDBJ databases">
        <authorList>
            <person name="Daric V."/>
            <person name="Darras S."/>
        </authorList>
    </citation>
    <scope>NUCLEOTIDE SEQUENCE [LARGE SCALE GENOMIC DNA]</scope>
</reference>
<evidence type="ECO:0000313" key="5">
    <source>
        <dbReference type="EMBL" id="CAK8698143.1"/>
    </source>
</evidence>
<name>A0ABP0H3M1_CLALP</name>
<proteinExistence type="inferred from homology"/>
<evidence type="ECO:0000313" key="6">
    <source>
        <dbReference type="Proteomes" id="UP001642483"/>
    </source>
</evidence>
<evidence type="ECO:0000256" key="3">
    <source>
        <dbReference type="PROSITE-ProRule" id="PRU01052"/>
    </source>
</evidence>
<comment type="caution">
    <text evidence="5">The sequence shown here is derived from an EMBL/GenBank/DDBJ whole genome shotgun (WGS) entry which is preliminary data.</text>
</comment>
<comment type="similarity">
    <text evidence="3">Belongs to the TRAFAC class dynamin-like GTPase superfamily. GB1/RHD3 GTPase family.</text>
</comment>
<dbReference type="PROSITE" id="PS51715">
    <property type="entry name" value="G_GB1_RHD3"/>
    <property type="match status" value="1"/>
</dbReference>
<dbReference type="InterPro" id="IPR030386">
    <property type="entry name" value="G_GB1_RHD3_dom"/>
</dbReference>
<keyword evidence="2" id="KW-0342">GTP-binding</keyword>
<dbReference type="InterPro" id="IPR015894">
    <property type="entry name" value="Guanylate-bd_N"/>
</dbReference>
<gene>
    <name evidence="5" type="ORF">CVLEPA_LOCUS31614</name>
</gene>